<dbReference type="EMBL" id="GG662556">
    <property type="protein sequence ID" value="EAS01800.3"/>
    <property type="molecule type" value="Genomic_DNA"/>
</dbReference>
<dbReference type="Proteomes" id="UP000009168">
    <property type="component" value="Unassembled WGS sequence"/>
</dbReference>
<keyword evidence="4 6" id="KW-1133">Transmembrane helix</keyword>
<evidence type="ECO:0000313" key="8">
    <source>
        <dbReference type="Proteomes" id="UP000009168"/>
    </source>
</evidence>
<protein>
    <submittedName>
        <fullName evidence="7">Transmembrane protein, putative</fullName>
    </submittedName>
</protein>
<reference evidence="8" key="1">
    <citation type="journal article" date="2006" name="PLoS Biol.">
        <title>Macronuclear genome sequence of the ciliate Tetrahymena thermophila, a model eukaryote.</title>
        <authorList>
            <person name="Eisen J.A."/>
            <person name="Coyne R.S."/>
            <person name="Wu M."/>
            <person name="Wu D."/>
            <person name="Thiagarajan M."/>
            <person name="Wortman J.R."/>
            <person name="Badger J.H."/>
            <person name="Ren Q."/>
            <person name="Amedeo P."/>
            <person name="Jones K.M."/>
            <person name="Tallon L.J."/>
            <person name="Delcher A.L."/>
            <person name="Salzberg S.L."/>
            <person name="Silva J.C."/>
            <person name="Haas B.J."/>
            <person name="Majoros W.H."/>
            <person name="Farzad M."/>
            <person name="Carlton J.M."/>
            <person name="Smith R.K. Jr."/>
            <person name="Garg J."/>
            <person name="Pearlman R.E."/>
            <person name="Karrer K.M."/>
            <person name="Sun L."/>
            <person name="Manning G."/>
            <person name="Elde N.C."/>
            <person name="Turkewitz A.P."/>
            <person name="Asai D.J."/>
            <person name="Wilkes D.E."/>
            <person name="Wang Y."/>
            <person name="Cai H."/>
            <person name="Collins K."/>
            <person name="Stewart B.A."/>
            <person name="Lee S.R."/>
            <person name="Wilamowska K."/>
            <person name="Weinberg Z."/>
            <person name="Ruzzo W.L."/>
            <person name="Wloga D."/>
            <person name="Gaertig J."/>
            <person name="Frankel J."/>
            <person name="Tsao C.-C."/>
            <person name="Gorovsky M.A."/>
            <person name="Keeling P.J."/>
            <person name="Waller R.F."/>
            <person name="Patron N.J."/>
            <person name="Cherry J.M."/>
            <person name="Stover N.A."/>
            <person name="Krieger C.J."/>
            <person name="del Toro C."/>
            <person name="Ryder H.F."/>
            <person name="Williamson S.C."/>
            <person name="Barbeau R.A."/>
            <person name="Hamilton E.P."/>
            <person name="Orias E."/>
        </authorList>
    </citation>
    <scope>NUCLEOTIDE SEQUENCE [LARGE SCALE GENOMIC DNA]</scope>
    <source>
        <strain evidence="8">SB210</strain>
    </source>
</reference>
<proteinExistence type="inferred from homology"/>
<dbReference type="GeneID" id="7842558"/>
<dbReference type="PANTHER" id="PTHR12995">
    <property type="entry name" value="FI21814P1"/>
    <property type="match status" value="1"/>
</dbReference>
<feature type="transmembrane region" description="Helical" evidence="6">
    <location>
        <begin position="333"/>
        <end position="351"/>
    </location>
</feature>
<feature type="transmembrane region" description="Helical" evidence="6">
    <location>
        <begin position="109"/>
        <end position="126"/>
    </location>
</feature>
<comment type="subcellular location">
    <subcellularLocation>
        <location evidence="1">Membrane</location>
        <topology evidence="1">Multi-pass membrane protein</topology>
    </subcellularLocation>
</comment>
<dbReference type="PANTHER" id="PTHR12995:SF4">
    <property type="entry name" value="FI21814P1"/>
    <property type="match status" value="1"/>
</dbReference>
<evidence type="ECO:0000256" key="5">
    <source>
        <dbReference type="ARBA" id="ARBA00023136"/>
    </source>
</evidence>
<sequence>MKQNQPQVKKVSNGQGSAQNNLQLEQVNEIMDRISSTIKDKINTEAIYYLICIISTITQYFSIYKLNVYIFNFKLFFYSILVMTRRFISRIIKAREASDPLKLRPSTSIFIVIHAAIIFNILYLCIRLWQETYSYTSIIFLAYYHLIYFKYGTSVTEQEHQFGFNHDLNFYFKVIAIKLSEIIYFSCLLPYKCLDEDINYDYFTSMVIAAITTLNLMLFFAMEIFVNIGLLNKLQAKKLGCWKQISEQEAKAQQNFYEWKENQPYKRNVVVSFQDKWYRSIGKTNLSQPGSFKNTIFYLIFHKVKKSRKALIILSGFLMVFQDFMILKTKNPVTYALTLIQTLIVSGFLIIQNRKLSQNFN</sequence>
<feature type="transmembrane region" description="Helical" evidence="6">
    <location>
        <begin position="203"/>
        <end position="230"/>
    </location>
</feature>
<evidence type="ECO:0000256" key="6">
    <source>
        <dbReference type="SAM" id="Phobius"/>
    </source>
</evidence>
<accession>I7LWH3</accession>
<feature type="transmembrane region" description="Helical" evidence="6">
    <location>
        <begin position="46"/>
        <end position="63"/>
    </location>
</feature>
<keyword evidence="5 6" id="KW-0472">Membrane</keyword>
<evidence type="ECO:0000256" key="2">
    <source>
        <dbReference type="ARBA" id="ARBA00010737"/>
    </source>
</evidence>
<gene>
    <name evidence="7" type="ORF">TTHERM_00564460</name>
</gene>
<dbReference type="KEGG" id="tet:TTHERM_00564460"/>
<comment type="similarity">
    <text evidence="2">Belongs to the TMEM39 family.</text>
</comment>
<evidence type="ECO:0000256" key="3">
    <source>
        <dbReference type="ARBA" id="ARBA00022692"/>
    </source>
</evidence>
<dbReference type="STRING" id="312017.I7LWH3"/>
<dbReference type="GO" id="GO:0016020">
    <property type="term" value="C:membrane"/>
    <property type="evidence" value="ECO:0007669"/>
    <property type="project" value="UniProtKB-SubCell"/>
</dbReference>
<organism evidence="7 8">
    <name type="scientific">Tetrahymena thermophila (strain SB210)</name>
    <dbReference type="NCBI Taxonomy" id="312017"/>
    <lineage>
        <taxon>Eukaryota</taxon>
        <taxon>Sar</taxon>
        <taxon>Alveolata</taxon>
        <taxon>Ciliophora</taxon>
        <taxon>Intramacronucleata</taxon>
        <taxon>Oligohymenophorea</taxon>
        <taxon>Hymenostomatida</taxon>
        <taxon>Tetrahymenina</taxon>
        <taxon>Tetrahymenidae</taxon>
        <taxon>Tetrahymena</taxon>
    </lineage>
</organism>
<dbReference type="InParanoid" id="I7LWH3"/>
<dbReference type="RefSeq" id="XP_001022045.3">
    <property type="nucleotide sequence ID" value="XM_001022045.3"/>
</dbReference>
<evidence type="ECO:0000313" key="7">
    <source>
        <dbReference type="EMBL" id="EAS01800.3"/>
    </source>
</evidence>
<feature type="transmembrane region" description="Helical" evidence="6">
    <location>
        <begin position="69"/>
        <end position="88"/>
    </location>
</feature>
<evidence type="ECO:0000256" key="1">
    <source>
        <dbReference type="ARBA" id="ARBA00004141"/>
    </source>
</evidence>
<keyword evidence="8" id="KW-1185">Reference proteome</keyword>
<feature type="transmembrane region" description="Helical" evidence="6">
    <location>
        <begin position="132"/>
        <end position="149"/>
    </location>
</feature>
<evidence type="ECO:0000256" key="4">
    <source>
        <dbReference type="ARBA" id="ARBA00022989"/>
    </source>
</evidence>
<dbReference type="InterPro" id="IPR019397">
    <property type="entry name" value="Uncharacterised_TMEM39"/>
</dbReference>
<dbReference type="Pfam" id="PF10271">
    <property type="entry name" value="Tmp39"/>
    <property type="match status" value="1"/>
</dbReference>
<feature type="transmembrane region" description="Helical" evidence="6">
    <location>
        <begin position="310"/>
        <end position="327"/>
    </location>
</feature>
<dbReference type="AlphaFoldDB" id="I7LWH3"/>
<keyword evidence="3 6" id="KW-0812">Transmembrane</keyword>
<name>I7LWH3_TETTS</name>
<feature type="transmembrane region" description="Helical" evidence="6">
    <location>
        <begin position="170"/>
        <end position="191"/>
    </location>
</feature>